<proteinExistence type="predicted"/>
<dbReference type="InterPro" id="IPR029055">
    <property type="entry name" value="Ntn_hydrolases_N"/>
</dbReference>
<dbReference type="Pfam" id="PF01019">
    <property type="entry name" value="G_glu_transpept"/>
    <property type="match status" value="1"/>
</dbReference>
<evidence type="ECO:0000256" key="1">
    <source>
        <dbReference type="SAM" id="MobiDB-lite"/>
    </source>
</evidence>
<evidence type="ECO:0008006" key="4">
    <source>
        <dbReference type="Google" id="ProtNLM"/>
    </source>
</evidence>
<organism evidence="2 3">
    <name type="scientific">Vreelandella sulfidaeris</name>
    <dbReference type="NCBI Taxonomy" id="115553"/>
    <lineage>
        <taxon>Bacteria</taxon>
        <taxon>Pseudomonadati</taxon>
        <taxon>Pseudomonadota</taxon>
        <taxon>Gammaproteobacteria</taxon>
        <taxon>Oceanospirillales</taxon>
        <taxon>Halomonadaceae</taxon>
        <taxon>Vreelandella</taxon>
    </lineage>
</organism>
<dbReference type="Proteomes" id="UP000320231">
    <property type="component" value="Chromosome"/>
</dbReference>
<dbReference type="EMBL" id="AP019514">
    <property type="protein sequence ID" value="BBI60069.1"/>
    <property type="molecule type" value="Genomic_DNA"/>
</dbReference>
<dbReference type="PANTHER" id="PTHR43881">
    <property type="entry name" value="GAMMA-GLUTAMYLTRANSPEPTIDASE (AFU_ORTHOLOGUE AFUA_4G13580)"/>
    <property type="match status" value="1"/>
</dbReference>
<name>A0A455U5H5_9GAMM</name>
<sequence>MIVLQALGMLERLGEQGYDAVETLHRRIEATKLAYVDGFAHVTDLEAMRPTIEQMLDDDYLTSRAALIGEQAVDPVHGNPIQGGTVYLATADSDGNMVSLIQSNFKGFGSGMVVPGTGISLQNRGWSFSLDPQHPNALAPANAPTTPLSQALSPKITKPLGRLV</sequence>
<evidence type="ECO:0000313" key="2">
    <source>
        <dbReference type="EMBL" id="BBI60069.1"/>
    </source>
</evidence>
<gene>
    <name evidence="2" type="ORF">HSBAA_13750</name>
</gene>
<accession>A0A455U5H5</accession>
<dbReference type="Gene3D" id="1.10.246.130">
    <property type="match status" value="1"/>
</dbReference>
<dbReference type="InterPro" id="IPR052896">
    <property type="entry name" value="GGT-like_enzyme"/>
</dbReference>
<reference evidence="2 3" key="1">
    <citation type="journal article" date="2019" name="Microbiol. Resour. Announc.">
        <title>Complete Genome Sequence of Halomonas sulfidaeris Strain Esulfide1 Isolated from a Metal Sulfide Rock at a Depth of 2,200 Meters, Obtained Using Nanopore Sequencing.</title>
        <authorList>
            <person name="Saito M."/>
            <person name="Nishigata A."/>
            <person name="Galipon J."/>
            <person name="Arakawa K."/>
        </authorList>
    </citation>
    <scope>NUCLEOTIDE SEQUENCE [LARGE SCALE GENOMIC DNA]</scope>
    <source>
        <strain evidence="2 3">ATCC BAA-803</strain>
    </source>
</reference>
<dbReference type="SUPFAM" id="SSF56235">
    <property type="entry name" value="N-terminal nucleophile aminohydrolases (Ntn hydrolases)"/>
    <property type="match status" value="1"/>
</dbReference>
<dbReference type="AlphaFoldDB" id="A0A455U5H5"/>
<dbReference type="KEGG" id="hsr:HSBAA_13750"/>
<protein>
    <recommendedName>
        <fullName evidence="4">Gamma-glutamyltranspeptidase</fullName>
    </recommendedName>
</protein>
<dbReference type="InterPro" id="IPR043138">
    <property type="entry name" value="GGT_lsub"/>
</dbReference>
<evidence type="ECO:0000313" key="3">
    <source>
        <dbReference type="Proteomes" id="UP000320231"/>
    </source>
</evidence>
<dbReference type="PANTHER" id="PTHR43881:SF1">
    <property type="entry name" value="GAMMA-GLUTAMYLTRANSPEPTIDASE (AFU_ORTHOLOGUE AFUA_4G13580)"/>
    <property type="match status" value="1"/>
</dbReference>
<dbReference type="InterPro" id="IPR043137">
    <property type="entry name" value="GGT_ssub_C"/>
</dbReference>
<feature type="region of interest" description="Disordered" evidence="1">
    <location>
        <begin position="135"/>
        <end position="164"/>
    </location>
</feature>
<feature type="compositionally biased region" description="Low complexity" evidence="1">
    <location>
        <begin position="135"/>
        <end position="148"/>
    </location>
</feature>
<dbReference type="Gene3D" id="3.60.20.40">
    <property type="match status" value="1"/>
</dbReference>